<evidence type="ECO:0000313" key="3">
    <source>
        <dbReference type="EMBL" id="MET4539920.1"/>
    </source>
</evidence>
<dbReference type="InterPro" id="IPR036117">
    <property type="entry name" value="DhaL_dom_sf"/>
</dbReference>
<dbReference type="Gene3D" id="1.25.40.340">
    <property type="match status" value="1"/>
</dbReference>
<dbReference type="InterPro" id="IPR050270">
    <property type="entry name" value="DegV_domain_contain"/>
</dbReference>
<evidence type="ECO:0000313" key="4">
    <source>
        <dbReference type="Proteomes" id="UP001549307"/>
    </source>
</evidence>
<proteinExistence type="predicted"/>
<organism evidence="3 4">
    <name type="scientific">Arthrobacter bambusae</name>
    <dbReference type="NCBI Taxonomy" id="1338426"/>
    <lineage>
        <taxon>Bacteria</taxon>
        <taxon>Bacillati</taxon>
        <taxon>Actinomycetota</taxon>
        <taxon>Actinomycetes</taxon>
        <taxon>Micrococcales</taxon>
        <taxon>Micrococcaceae</taxon>
        <taxon>Arthrobacter</taxon>
    </lineage>
</organism>
<dbReference type="PROSITE" id="PS51480">
    <property type="entry name" value="DHAL"/>
    <property type="match status" value="1"/>
</dbReference>
<evidence type="ECO:0000259" key="2">
    <source>
        <dbReference type="PROSITE" id="PS51480"/>
    </source>
</evidence>
<sequence>MQTKIAANAHAMKRWLGKAEVVLGNHSDRLNAINIFPVADGDTGTNLYLTVRAAVSALDGAAPDSTETGSDVGAVLSRAGQAAMEQARGNSGTLFAVFLCAAAEPLAGKSRLSAPLLATALNRAQIRAWSALSEPVAGTMLSVLEAASDAAQAVDASQNSDDSNHALGLALDAIVEAAYQAVVRTEGELAQLQEAHVVDAGGVGMLLILDCLRSAVLGEELQDELLDGLHGYKLQDPHIHERMPADDGVEVMCTINLSPLNAAILRQRLDEMGDSVIMSQVGGARSQDDEDEESSVEASYRWRVHVHVPDPEPAVALIRSLGEPTDIAVSQLALPSGNGQAPPSEEPSITGQSRHDY</sequence>
<dbReference type="PANTHER" id="PTHR33434">
    <property type="entry name" value="DEGV DOMAIN-CONTAINING PROTEIN DR_1986-RELATED"/>
    <property type="match status" value="1"/>
</dbReference>
<evidence type="ECO:0000256" key="1">
    <source>
        <dbReference type="SAM" id="MobiDB-lite"/>
    </source>
</evidence>
<keyword evidence="4" id="KW-1185">Reference proteome</keyword>
<dbReference type="SMART" id="SM01120">
    <property type="entry name" value="Dak2"/>
    <property type="match status" value="1"/>
</dbReference>
<dbReference type="Pfam" id="PF02734">
    <property type="entry name" value="Dak2"/>
    <property type="match status" value="1"/>
</dbReference>
<dbReference type="SUPFAM" id="SSF101473">
    <property type="entry name" value="DhaL-like"/>
    <property type="match status" value="1"/>
</dbReference>
<gene>
    <name evidence="3" type="ORF">ABIE37_001694</name>
</gene>
<reference evidence="3 4" key="1">
    <citation type="submission" date="2024-06" db="EMBL/GenBank/DDBJ databases">
        <title>Sorghum-associated microbial communities from plants grown in Nebraska, USA.</title>
        <authorList>
            <person name="Schachtman D."/>
        </authorList>
    </citation>
    <scope>NUCLEOTIDE SEQUENCE [LARGE SCALE GENOMIC DNA]</scope>
    <source>
        <strain evidence="3 4">3552</strain>
    </source>
</reference>
<protein>
    <submittedName>
        <fullName evidence="3">Dihydroxyacetone kinase-like predicted kinase</fullName>
    </submittedName>
</protein>
<dbReference type="InterPro" id="IPR004007">
    <property type="entry name" value="DhaL_dom"/>
</dbReference>
<comment type="caution">
    <text evidence="3">The sequence shown here is derived from an EMBL/GenBank/DDBJ whole genome shotgun (WGS) entry which is preliminary data.</text>
</comment>
<dbReference type="Pfam" id="PF21645">
    <property type="entry name" value="FakA-like_M"/>
    <property type="match status" value="1"/>
</dbReference>
<accession>A0ABV2P568</accession>
<dbReference type="Proteomes" id="UP001549307">
    <property type="component" value="Unassembled WGS sequence"/>
</dbReference>
<dbReference type="PANTHER" id="PTHR33434:SF4">
    <property type="entry name" value="PHOSPHATASE PROTEIN"/>
    <property type="match status" value="1"/>
</dbReference>
<dbReference type="EMBL" id="JBEPSN010000003">
    <property type="protein sequence ID" value="MET4539920.1"/>
    <property type="molecule type" value="Genomic_DNA"/>
</dbReference>
<feature type="domain" description="DhaL" evidence="2">
    <location>
        <begin position="10"/>
        <end position="214"/>
    </location>
</feature>
<feature type="compositionally biased region" description="Polar residues" evidence="1">
    <location>
        <begin position="337"/>
        <end position="357"/>
    </location>
</feature>
<feature type="region of interest" description="Disordered" evidence="1">
    <location>
        <begin position="332"/>
        <end position="357"/>
    </location>
</feature>
<name>A0ABV2P568_9MICC</name>
<dbReference type="InterPro" id="IPR048394">
    <property type="entry name" value="FakA-like_M"/>
</dbReference>